<organism evidence="3 4">
    <name type="scientific">Bombardia bombarda</name>
    <dbReference type="NCBI Taxonomy" id="252184"/>
    <lineage>
        <taxon>Eukaryota</taxon>
        <taxon>Fungi</taxon>
        <taxon>Dikarya</taxon>
        <taxon>Ascomycota</taxon>
        <taxon>Pezizomycotina</taxon>
        <taxon>Sordariomycetes</taxon>
        <taxon>Sordariomycetidae</taxon>
        <taxon>Sordariales</taxon>
        <taxon>Lasiosphaeriaceae</taxon>
        <taxon>Bombardia</taxon>
    </lineage>
</organism>
<evidence type="ECO:0000313" key="4">
    <source>
        <dbReference type="Proteomes" id="UP001174934"/>
    </source>
</evidence>
<feature type="compositionally biased region" description="Acidic residues" evidence="2">
    <location>
        <begin position="116"/>
        <end position="134"/>
    </location>
</feature>
<feature type="compositionally biased region" description="Low complexity" evidence="2">
    <location>
        <begin position="545"/>
        <end position="566"/>
    </location>
</feature>
<feature type="compositionally biased region" description="Low complexity" evidence="2">
    <location>
        <begin position="217"/>
        <end position="239"/>
    </location>
</feature>
<feature type="compositionally biased region" description="Basic and acidic residues" evidence="2">
    <location>
        <begin position="175"/>
        <end position="187"/>
    </location>
</feature>
<reference evidence="3" key="1">
    <citation type="submission" date="2023-06" db="EMBL/GenBank/DDBJ databases">
        <title>Genome-scale phylogeny and comparative genomics of the fungal order Sordariales.</title>
        <authorList>
            <consortium name="Lawrence Berkeley National Laboratory"/>
            <person name="Hensen N."/>
            <person name="Bonometti L."/>
            <person name="Westerberg I."/>
            <person name="Brannstrom I.O."/>
            <person name="Guillou S."/>
            <person name="Cros-Aarteil S."/>
            <person name="Calhoun S."/>
            <person name="Haridas S."/>
            <person name="Kuo A."/>
            <person name="Mondo S."/>
            <person name="Pangilinan J."/>
            <person name="Riley R."/>
            <person name="LaButti K."/>
            <person name="Andreopoulos B."/>
            <person name="Lipzen A."/>
            <person name="Chen C."/>
            <person name="Yanf M."/>
            <person name="Daum C."/>
            <person name="Ng V."/>
            <person name="Clum A."/>
            <person name="Steindorff A."/>
            <person name="Ohm R."/>
            <person name="Martin F."/>
            <person name="Silar P."/>
            <person name="Natvig D."/>
            <person name="Lalanne C."/>
            <person name="Gautier V."/>
            <person name="Ament-velasquez S.L."/>
            <person name="Kruys A."/>
            <person name="Hutchinson M.I."/>
            <person name="Powell A.J."/>
            <person name="Barry K."/>
            <person name="Miller A.N."/>
            <person name="Grigoriev I.V."/>
            <person name="Debuchy R."/>
            <person name="Gladieux P."/>
            <person name="Thoren M.H."/>
            <person name="Johannesson H."/>
        </authorList>
    </citation>
    <scope>NUCLEOTIDE SEQUENCE</scope>
    <source>
        <strain evidence="3">SMH3391-2</strain>
    </source>
</reference>
<gene>
    <name evidence="3" type="ORF">B0T17DRAFT_508309</name>
</gene>
<feature type="compositionally biased region" description="Polar residues" evidence="2">
    <location>
        <begin position="364"/>
        <end position="377"/>
    </location>
</feature>
<sequence length="787" mass="80784">MAQPSPPSFGSNNPFRRKAPSVPAPSPPVQVASPSAFTIGDYPDALSSASSTPPALPSGDQFRSHLQALPQSARPPPTTSFQKPKVVKKVRVQSPPPSSPESAGAPDRRYLPAGRDDDESSDSSDDDDDDDDDDNERRDPFVHTSTISPASGNEGLGQMPQLTLQRPPPNPFQKTLDDLEPGPRETTQKSTGTLPGTKGSLDVDAFRRLLLTGQTGSSGSLQPAAAAAAAAAASAPGLPSAQLGTQLAASVGDGASIADTSSVSRQSIFDAAPLVQDTPRTSHEISEAEAETDKRGVAVTSYPKIPPPPTTSRRKPPPPSSRHGKLIKVELKGQGQNQVPPEGAVRPSSSSSSPGQPGPAIRTPLSSPSAQPNSHPSDVNKPLPPAPVAFHADEDIESIFDREAAGKVPETDTDLDAVSTPTPRPPTPPNASHALSSHIASQMAMPPPQQQQQPPKKPAPPPRRQPHGRSESRISSAIGGGTSSSTPTPPSHSEEPPTAAEPSLRRSSMDSTRSRTSSLRVSIHAPAPPPPRRSTHGHGHVARGSNSFVSPSAVSFSSIMSSGSERSPSEQPPSEFLHLPSPSPGETGSAGAGFLDGSGVQQPPVIVHAMEGAGGGGGGVYGKQPPPPQSSNNKLSPPPPPPARNHSIRSAKRPPSVRSIDATSRRLTTGTGSSGVMSPPLPPPPPPPPRLRGSSRGSMDGPLSTAVRRTSADSVRILGGPVVEEPVGTIAGTGGTGQAEEEVVQDASGAASDILANLDKLQREVDALRGVYEKGDGGGGGGAADGL</sequence>
<evidence type="ECO:0000313" key="3">
    <source>
        <dbReference type="EMBL" id="KAK0625310.1"/>
    </source>
</evidence>
<accession>A0AA40C525</accession>
<keyword evidence="1" id="KW-0175">Coiled coil</keyword>
<name>A0AA40C525_9PEZI</name>
<feature type="compositionally biased region" description="Low complexity" evidence="2">
    <location>
        <begin position="347"/>
        <end position="359"/>
    </location>
</feature>
<feature type="region of interest" description="Disordered" evidence="2">
    <location>
        <begin position="270"/>
        <end position="720"/>
    </location>
</feature>
<feature type="compositionally biased region" description="Basic residues" evidence="2">
    <location>
        <begin position="312"/>
        <end position="326"/>
    </location>
</feature>
<feature type="region of interest" description="Disordered" evidence="2">
    <location>
        <begin position="1"/>
        <end position="201"/>
    </location>
</feature>
<dbReference type="AlphaFoldDB" id="A0AA40C525"/>
<feature type="compositionally biased region" description="Pro residues" evidence="2">
    <location>
        <begin position="679"/>
        <end position="690"/>
    </location>
</feature>
<feature type="region of interest" description="Disordered" evidence="2">
    <location>
        <begin position="214"/>
        <end position="239"/>
    </location>
</feature>
<evidence type="ECO:0000256" key="2">
    <source>
        <dbReference type="SAM" id="MobiDB-lite"/>
    </source>
</evidence>
<feature type="coiled-coil region" evidence="1">
    <location>
        <begin position="744"/>
        <end position="771"/>
    </location>
</feature>
<dbReference type="EMBL" id="JAULSR010000003">
    <property type="protein sequence ID" value="KAK0625310.1"/>
    <property type="molecule type" value="Genomic_DNA"/>
</dbReference>
<keyword evidence="4" id="KW-1185">Reference proteome</keyword>
<proteinExistence type="predicted"/>
<feature type="compositionally biased region" description="Basic and acidic residues" evidence="2">
    <location>
        <begin position="280"/>
        <end position="296"/>
    </location>
</feature>
<feature type="compositionally biased region" description="Low complexity" evidence="2">
    <location>
        <begin position="509"/>
        <end position="522"/>
    </location>
</feature>
<feature type="compositionally biased region" description="Gly residues" evidence="2">
    <location>
        <begin position="612"/>
        <end position="621"/>
    </location>
</feature>
<feature type="compositionally biased region" description="Low complexity" evidence="2">
    <location>
        <begin position="665"/>
        <end position="675"/>
    </location>
</feature>
<protein>
    <submittedName>
        <fullName evidence="3">Uncharacterized protein</fullName>
    </submittedName>
</protein>
<dbReference type="Proteomes" id="UP001174934">
    <property type="component" value="Unassembled WGS sequence"/>
</dbReference>
<feature type="compositionally biased region" description="Pro residues" evidence="2">
    <location>
        <begin position="445"/>
        <end position="463"/>
    </location>
</feature>
<comment type="caution">
    <text evidence="3">The sequence shown here is derived from an EMBL/GenBank/DDBJ whole genome shotgun (WGS) entry which is preliminary data.</text>
</comment>
<evidence type="ECO:0000256" key="1">
    <source>
        <dbReference type="SAM" id="Coils"/>
    </source>
</evidence>